<evidence type="ECO:0000256" key="19">
    <source>
        <dbReference type="SAM" id="Phobius"/>
    </source>
</evidence>
<protein>
    <recommendedName>
        <fullName evidence="5">NADH-ubiquinone oxidoreductase chain 2</fullName>
        <ecNumber evidence="4">7.1.1.2</ecNumber>
    </recommendedName>
    <alternativeName>
        <fullName evidence="17">NADH dehydrogenase subunit 2</fullName>
    </alternativeName>
</protein>
<keyword evidence="16 19" id="KW-0472">Membrane</keyword>
<evidence type="ECO:0000256" key="11">
    <source>
        <dbReference type="ARBA" id="ARBA00022982"/>
    </source>
</evidence>
<feature type="transmembrane region" description="Helical" evidence="19">
    <location>
        <begin position="33"/>
        <end position="50"/>
    </location>
</feature>
<organism evidence="21">
    <name type="scientific">Echinolaelaps echidninus</name>
    <dbReference type="NCBI Taxonomy" id="2759148"/>
    <lineage>
        <taxon>Eukaryota</taxon>
        <taxon>Metazoa</taxon>
        <taxon>Ecdysozoa</taxon>
        <taxon>Arthropoda</taxon>
        <taxon>Chelicerata</taxon>
        <taxon>Arachnida</taxon>
        <taxon>Acari</taxon>
        <taxon>Parasitiformes</taxon>
        <taxon>Mesostigmata</taxon>
        <taxon>Gamasina</taxon>
        <taxon>Dermanyssoidea</taxon>
        <taxon>Laelapidae</taxon>
        <taxon>Echinolaelaps</taxon>
    </lineage>
</organism>
<evidence type="ECO:0000313" key="21">
    <source>
        <dbReference type="EMBL" id="WNY36482.1"/>
    </source>
</evidence>
<keyword evidence="11" id="KW-0249">Electron transport</keyword>
<keyword evidence="15 21" id="KW-0496">Mitochondrion</keyword>
<dbReference type="InterPro" id="IPR050175">
    <property type="entry name" value="Complex_I_Subunit_2"/>
</dbReference>
<geneLocation type="mitochondrion" evidence="21"/>
<dbReference type="AlphaFoldDB" id="A0AB74RXQ9"/>
<dbReference type="GO" id="GO:0006120">
    <property type="term" value="P:mitochondrial electron transport, NADH to ubiquinone"/>
    <property type="evidence" value="ECO:0007669"/>
    <property type="project" value="TreeGrafter"/>
</dbReference>
<keyword evidence="10" id="KW-1278">Translocase</keyword>
<accession>A0AB74RXQ9</accession>
<dbReference type="GO" id="GO:0005743">
    <property type="term" value="C:mitochondrial inner membrane"/>
    <property type="evidence" value="ECO:0007669"/>
    <property type="project" value="UniProtKB-SubCell"/>
</dbReference>
<evidence type="ECO:0000256" key="14">
    <source>
        <dbReference type="ARBA" id="ARBA00023075"/>
    </source>
</evidence>
<evidence type="ECO:0000256" key="5">
    <source>
        <dbReference type="ARBA" id="ARBA00021008"/>
    </source>
</evidence>
<evidence type="ECO:0000256" key="18">
    <source>
        <dbReference type="ARBA" id="ARBA00049551"/>
    </source>
</evidence>
<evidence type="ECO:0000256" key="16">
    <source>
        <dbReference type="ARBA" id="ARBA00023136"/>
    </source>
</evidence>
<evidence type="ECO:0000256" key="1">
    <source>
        <dbReference type="ARBA" id="ARBA00003257"/>
    </source>
</evidence>
<evidence type="ECO:0000256" key="13">
    <source>
        <dbReference type="ARBA" id="ARBA00023027"/>
    </source>
</evidence>
<evidence type="ECO:0000256" key="4">
    <source>
        <dbReference type="ARBA" id="ARBA00012944"/>
    </source>
</evidence>
<comment type="catalytic activity">
    <reaction evidence="18">
        <text>a ubiquinone + NADH + 5 H(+)(in) = a ubiquinol + NAD(+) + 4 H(+)(out)</text>
        <dbReference type="Rhea" id="RHEA:29091"/>
        <dbReference type="Rhea" id="RHEA-COMP:9565"/>
        <dbReference type="Rhea" id="RHEA-COMP:9566"/>
        <dbReference type="ChEBI" id="CHEBI:15378"/>
        <dbReference type="ChEBI" id="CHEBI:16389"/>
        <dbReference type="ChEBI" id="CHEBI:17976"/>
        <dbReference type="ChEBI" id="CHEBI:57540"/>
        <dbReference type="ChEBI" id="CHEBI:57945"/>
        <dbReference type="EC" id="7.1.1.2"/>
    </reaction>
</comment>
<feature type="domain" description="NADH:quinone oxidoreductase/Mrp antiporter transmembrane" evidence="20">
    <location>
        <begin position="33"/>
        <end position="276"/>
    </location>
</feature>
<keyword evidence="9" id="KW-0999">Mitochondrion inner membrane</keyword>
<dbReference type="EMBL" id="OQ734843">
    <property type="protein sequence ID" value="WNY36482.1"/>
    <property type="molecule type" value="Genomic_DNA"/>
</dbReference>
<feature type="transmembrane region" description="Helical" evidence="19">
    <location>
        <begin position="194"/>
        <end position="212"/>
    </location>
</feature>
<evidence type="ECO:0000256" key="17">
    <source>
        <dbReference type="ARBA" id="ARBA00031028"/>
    </source>
</evidence>
<evidence type="ECO:0000256" key="15">
    <source>
        <dbReference type="ARBA" id="ARBA00023128"/>
    </source>
</evidence>
<evidence type="ECO:0000256" key="12">
    <source>
        <dbReference type="ARBA" id="ARBA00022989"/>
    </source>
</evidence>
<sequence length="326" mass="38553">MMPYTAKFNFMKLLGIIMMIVPMYVMFTSTDKYVWWFSLEINMIGFIFVMGDMDRESTFFSAIMYFIYQAMFGLIMIWMFMYCDETNDYENMGTLLILILVSKMGMFPAHFMVPVVVEGMSWLGCVFFFSLQKVMPLFMLTTLKWTCINHYLVINMLWGLILMLHQISLRKFLYFSSMVHMGWLYAAMEIGMIYWMVYLAAYMLSLLIFLFWQNLDSIDQFKYSSLTENIKQIISMINMSGLPPFIGFLAKFFILVKASCSGVFIVLALMLMISVFSAYVYLTYVLIIYFLKREKFNKTYFSFNLGKSFILILLSFSTFMLFLMIF</sequence>
<gene>
    <name evidence="21" type="primary">ND2</name>
</gene>
<evidence type="ECO:0000256" key="2">
    <source>
        <dbReference type="ARBA" id="ARBA00004448"/>
    </source>
</evidence>
<name>A0AB74RXQ9_9ACAR</name>
<dbReference type="EC" id="7.1.1.2" evidence="4"/>
<keyword evidence="14" id="KW-0830">Ubiquinone</keyword>
<comment type="similarity">
    <text evidence="3">Belongs to the complex I subunit 2 family.</text>
</comment>
<evidence type="ECO:0000256" key="6">
    <source>
        <dbReference type="ARBA" id="ARBA00022448"/>
    </source>
</evidence>
<keyword evidence="7" id="KW-0679">Respiratory chain</keyword>
<proteinExistence type="inferred from homology"/>
<evidence type="ECO:0000256" key="10">
    <source>
        <dbReference type="ARBA" id="ARBA00022967"/>
    </source>
</evidence>
<evidence type="ECO:0000256" key="8">
    <source>
        <dbReference type="ARBA" id="ARBA00022692"/>
    </source>
</evidence>
<feature type="transmembrane region" description="Helical" evidence="19">
    <location>
        <begin position="62"/>
        <end position="81"/>
    </location>
</feature>
<evidence type="ECO:0000256" key="9">
    <source>
        <dbReference type="ARBA" id="ARBA00022792"/>
    </source>
</evidence>
<dbReference type="Pfam" id="PF00361">
    <property type="entry name" value="Proton_antipo_M"/>
    <property type="match status" value="1"/>
</dbReference>
<dbReference type="GO" id="GO:0008137">
    <property type="term" value="F:NADH dehydrogenase (ubiquinone) activity"/>
    <property type="evidence" value="ECO:0007669"/>
    <property type="project" value="UniProtKB-EC"/>
</dbReference>
<evidence type="ECO:0000256" key="3">
    <source>
        <dbReference type="ARBA" id="ARBA00007012"/>
    </source>
</evidence>
<reference evidence="21" key="1">
    <citation type="submission" date="2023-04" db="EMBL/GenBank/DDBJ databases">
        <authorList>
            <person name="Liang L."/>
        </authorList>
    </citation>
    <scope>NUCLEOTIDE SEQUENCE</scope>
</reference>
<feature type="transmembrane region" description="Helical" evidence="19">
    <location>
        <begin position="262"/>
        <end position="291"/>
    </location>
</feature>
<evidence type="ECO:0000256" key="7">
    <source>
        <dbReference type="ARBA" id="ARBA00022660"/>
    </source>
</evidence>
<keyword evidence="12 19" id="KW-1133">Transmembrane helix</keyword>
<keyword evidence="6" id="KW-0813">Transport</keyword>
<feature type="transmembrane region" description="Helical" evidence="19">
    <location>
        <begin position="9"/>
        <end position="27"/>
    </location>
</feature>
<feature type="transmembrane region" description="Helical" evidence="19">
    <location>
        <begin position="233"/>
        <end position="256"/>
    </location>
</feature>
<comment type="subcellular location">
    <subcellularLocation>
        <location evidence="2">Mitochondrion inner membrane</location>
        <topology evidence="2">Multi-pass membrane protein</topology>
    </subcellularLocation>
</comment>
<feature type="transmembrane region" description="Helical" evidence="19">
    <location>
        <begin position="303"/>
        <end position="325"/>
    </location>
</feature>
<keyword evidence="8 19" id="KW-0812">Transmembrane</keyword>
<dbReference type="InterPro" id="IPR001750">
    <property type="entry name" value="ND/Mrp_TM"/>
</dbReference>
<dbReference type="PANTHER" id="PTHR46552">
    <property type="entry name" value="NADH-UBIQUINONE OXIDOREDUCTASE CHAIN 2"/>
    <property type="match status" value="1"/>
</dbReference>
<feature type="transmembrane region" description="Helical" evidence="19">
    <location>
        <begin position="120"/>
        <end position="142"/>
    </location>
</feature>
<keyword evidence="13" id="KW-0520">NAD</keyword>
<feature type="transmembrane region" description="Helical" evidence="19">
    <location>
        <begin position="148"/>
        <end position="165"/>
    </location>
</feature>
<evidence type="ECO:0000259" key="20">
    <source>
        <dbReference type="Pfam" id="PF00361"/>
    </source>
</evidence>
<comment type="function">
    <text evidence="1">Core subunit of the mitochondrial membrane respiratory chain NADH dehydrogenase (Complex I) that is believed to belong to the minimal assembly required for catalysis. Complex I functions in the transfer of electrons from NADH to the respiratory chain. The immediate electron acceptor for the enzyme is believed to be ubiquinone.</text>
</comment>
<dbReference type="PANTHER" id="PTHR46552:SF1">
    <property type="entry name" value="NADH-UBIQUINONE OXIDOREDUCTASE CHAIN 2"/>
    <property type="match status" value="1"/>
</dbReference>